<keyword evidence="3" id="KW-0234">DNA repair</keyword>
<dbReference type="AlphaFoldDB" id="A0AAW2WPQ3"/>
<gene>
    <name evidence="5" type="ORF">Sradi_0121000</name>
</gene>
<dbReference type="PANTHER" id="PTHR12663">
    <property type="entry name" value="ANDROGEN INDUCED INHIBITOR OF PROLIFERATION AS3 / PDS5-RELATED"/>
    <property type="match status" value="1"/>
</dbReference>
<organism evidence="5">
    <name type="scientific">Sesamum radiatum</name>
    <name type="common">Black benniseed</name>
    <dbReference type="NCBI Taxonomy" id="300843"/>
    <lineage>
        <taxon>Eukaryota</taxon>
        <taxon>Viridiplantae</taxon>
        <taxon>Streptophyta</taxon>
        <taxon>Embryophyta</taxon>
        <taxon>Tracheophyta</taxon>
        <taxon>Spermatophyta</taxon>
        <taxon>Magnoliopsida</taxon>
        <taxon>eudicotyledons</taxon>
        <taxon>Gunneridae</taxon>
        <taxon>Pentapetalae</taxon>
        <taxon>asterids</taxon>
        <taxon>lamiids</taxon>
        <taxon>Lamiales</taxon>
        <taxon>Pedaliaceae</taxon>
        <taxon>Sesamum</taxon>
    </lineage>
</organism>
<dbReference type="GO" id="GO:0006281">
    <property type="term" value="P:DNA repair"/>
    <property type="evidence" value="ECO:0007669"/>
    <property type="project" value="UniProtKB-KW"/>
</dbReference>
<dbReference type="GO" id="GO:0005634">
    <property type="term" value="C:nucleus"/>
    <property type="evidence" value="ECO:0007669"/>
    <property type="project" value="UniProtKB-SubCell"/>
</dbReference>
<evidence type="ECO:0000256" key="2">
    <source>
        <dbReference type="ARBA" id="ARBA00022763"/>
    </source>
</evidence>
<proteinExistence type="predicted"/>
<keyword evidence="4" id="KW-0539">Nucleus</keyword>
<sequence>MAASSSQERTGRRVSDLDPSVVDWLKRALVEGGNGLLKHCGSTEELLGKLDVFEDLLSHMVQDFKNLVEVELQPAKEALIAAGLMRHAEMDVRVSAAACISEIIRITAPDEPYAEDQMKEFFQLANSAFEKLACMSGRVYSKAVSILQTISYSQSCVVMLDLEIAVVMRILTSIFSEKGYTTPGYTLVPCA</sequence>
<evidence type="ECO:0000256" key="4">
    <source>
        <dbReference type="ARBA" id="ARBA00023242"/>
    </source>
</evidence>
<dbReference type="EMBL" id="JACGWJ010000001">
    <property type="protein sequence ID" value="KAL0441821.1"/>
    <property type="molecule type" value="Genomic_DNA"/>
</dbReference>
<dbReference type="GO" id="GO:0007064">
    <property type="term" value="P:mitotic sister chromatid cohesion"/>
    <property type="evidence" value="ECO:0007669"/>
    <property type="project" value="InterPro"/>
</dbReference>
<evidence type="ECO:0000256" key="1">
    <source>
        <dbReference type="ARBA" id="ARBA00004123"/>
    </source>
</evidence>
<keyword evidence="2" id="KW-0227">DNA damage</keyword>
<comment type="subcellular location">
    <subcellularLocation>
        <location evidence="1">Nucleus</location>
    </subcellularLocation>
</comment>
<dbReference type="InterPro" id="IPR039776">
    <property type="entry name" value="Pds5"/>
</dbReference>
<dbReference type="Pfam" id="PF20168">
    <property type="entry name" value="PDS5"/>
    <property type="match status" value="1"/>
</dbReference>
<reference evidence="5" key="1">
    <citation type="submission" date="2020-06" db="EMBL/GenBank/DDBJ databases">
        <authorList>
            <person name="Li T."/>
            <person name="Hu X."/>
            <person name="Zhang T."/>
            <person name="Song X."/>
            <person name="Zhang H."/>
            <person name="Dai N."/>
            <person name="Sheng W."/>
            <person name="Hou X."/>
            <person name="Wei L."/>
        </authorList>
    </citation>
    <scope>NUCLEOTIDE SEQUENCE</scope>
    <source>
        <strain evidence="5">G02</strain>
        <tissue evidence="5">Leaf</tissue>
    </source>
</reference>
<protein>
    <submittedName>
        <fullName evidence="5">Sister chromatid cohesion protein PDS5</fullName>
    </submittedName>
</protein>
<name>A0AAW2WPQ3_SESRA</name>
<evidence type="ECO:0000313" key="5">
    <source>
        <dbReference type="EMBL" id="KAL0441821.1"/>
    </source>
</evidence>
<comment type="caution">
    <text evidence="5">The sequence shown here is derived from an EMBL/GenBank/DDBJ whole genome shotgun (WGS) entry which is preliminary data.</text>
</comment>
<evidence type="ECO:0000256" key="3">
    <source>
        <dbReference type="ARBA" id="ARBA00023204"/>
    </source>
</evidence>
<reference evidence="5" key="2">
    <citation type="journal article" date="2024" name="Plant">
        <title>Genomic evolution and insights into agronomic trait innovations of Sesamum species.</title>
        <authorList>
            <person name="Miao H."/>
            <person name="Wang L."/>
            <person name="Qu L."/>
            <person name="Liu H."/>
            <person name="Sun Y."/>
            <person name="Le M."/>
            <person name="Wang Q."/>
            <person name="Wei S."/>
            <person name="Zheng Y."/>
            <person name="Lin W."/>
            <person name="Duan Y."/>
            <person name="Cao H."/>
            <person name="Xiong S."/>
            <person name="Wang X."/>
            <person name="Wei L."/>
            <person name="Li C."/>
            <person name="Ma Q."/>
            <person name="Ju M."/>
            <person name="Zhao R."/>
            <person name="Li G."/>
            <person name="Mu C."/>
            <person name="Tian Q."/>
            <person name="Mei H."/>
            <person name="Zhang T."/>
            <person name="Gao T."/>
            <person name="Zhang H."/>
        </authorList>
    </citation>
    <scope>NUCLEOTIDE SEQUENCE</scope>
    <source>
        <strain evidence="5">G02</strain>
    </source>
</reference>
<accession>A0AAW2WPQ3</accession>